<dbReference type="PANTHER" id="PTHR34876">
    <property type="match status" value="1"/>
</dbReference>
<keyword evidence="12" id="KW-1133">Transmembrane helix</keyword>
<feature type="active site" description="Proton acceptor" evidence="8">
    <location>
        <position position="313"/>
    </location>
</feature>
<dbReference type="SUPFAM" id="SSF51989">
    <property type="entry name" value="Glycosyl hydrolases family 6, cellulases"/>
    <property type="match status" value="1"/>
</dbReference>
<keyword evidence="5 11" id="KW-0119">Carbohydrate metabolism</keyword>
<evidence type="ECO:0000256" key="9">
    <source>
        <dbReference type="PIRSR" id="PIRSR001100-2"/>
    </source>
</evidence>
<feature type="binding site" evidence="9">
    <location>
        <position position="280"/>
    </location>
    <ligand>
        <name>substrate</name>
    </ligand>
</feature>
<name>A0A7Z7CZP7_9MICO</name>
<proteinExistence type="inferred from homology"/>
<evidence type="ECO:0000256" key="10">
    <source>
        <dbReference type="PROSITE-ProRule" id="PRU10056"/>
    </source>
</evidence>
<evidence type="ECO:0000313" key="13">
    <source>
        <dbReference type="EMBL" id="SFI76108.1"/>
    </source>
</evidence>
<dbReference type="PIRSF" id="PIRSF001100">
    <property type="entry name" value="Beta_cellobiohydrolase"/>
    <property type="match status" value="1"/>
</dbReference>
<accession>A0A7Z7CZP7</accession>
<dbReference type="Pfam" id="PF01341">
    <property type="entry name" value="Glyco_hydro_6"/>
    <property type="match status" value="1"/>
</dbReference>
<keyword evidence="6 11" id="KW-0326">Glycosidase</keyword>
<evidence type="ECO:0000313" key="14">
    <source>
        <dbReference type="Proteomes" id="UP000198702"/>
    </source>
</evidence>
<evidence type="ECO:0000256" key="3">
    <source>
        <dbReference type="ARBA" id="ARBA00023001"/>
    </source>
</evidence>
<evidence type="ECO:0000256" key="6">
    <source>
        <dbReference type="ARBA" id="ARBA00023295"/>
    </source>
</evidence>
<gene>
    <name evidence="13" type="ORF">SAMN04487751_2898</name>
</gene>
<protein>
    <recommendedName>
        <fullName evidence="11">Glucanase</fullName>
        <ecNumber evidence="11">3.2.1.-</ecNumber>
    </recommendedName>
</protein>
<dbReference type="PROSITE" id="PS00655">
    <property type="entry name" value="GLYCOSYL_HYDROL_F6_1"/>
    <property type="match status" value="1"/>
</dbReference>
<feature type="active site" evidence="10">
    <location>
        <position position="134"/>
    </location>
</feature>
<keyword evidence="4" id="KW-1015">Disulfide bond</keyword>
<dbReference type="InterPro" id="IPR016288">
    <property type="entry name" value="Beta_cellobiohydrolase"/>
</dbReference>
<feature type="transmembrane region" description="Helical" evidence="12">
    <location>
        <begin position="21"/>
        <end position="44"/>
    </location>
</feature>
<evidence type="ECO:0000256" key="12">
    <source>
        <dbReference type="SAM" id="Phobius"/>
    </source>
</evidence>
<keyword evidence="7 11" id="KW-0624">Polysaccharide degradation</keyword>
<dbReference type="GO" id="GO:0030245">
    <property type="term" value="P:cellulose catabolic process"/>
    <property type="evidence" value="ECO:0007669"/>
    <property type="project" value="UniProtKB-KW"/>
</dbReference>
<evidence type="ECO:0000256" key="5">
    <source>
        <dbReference type="ARBA" id="ARBA00023277"/>
    </source>
</evidence>
<keyword evidence="3 11" id="KW-0136">Cellulose degradation</keyword>
<keyword evidence="2 11" id="KW-0378">Hydrolase</keyword>
<evidence type="ECO:0000256" key="2">
    <source>
        <dbReference type="ARBA" id="ARBA00022801"/>
    </source>
</evidence>
<keyword evidence="1" id="KW-0732">Signal</keyword>
<comment type="caution">
    <text evidence="13">The sequence shown here is derived from an EMBL/GenBank/DDBJ whole genome shotgun (WGS) entry which is preliminary data.</text>
</comment>
<dbReference type="Gene3D" id="3.20.20.40">
    <property type="entry name" value="1, 4-beta cellobiohydrolase"/>
    <property type="match status" value="1"/>
</dbReference>
<dbReference type="Proteomes" id="UP000198702">
    <property type="component" value="Unassembled WGS sequence"/>
</dbReference>
<feature type="binding site" evidence="9">
    <location>
        <position position="307"/>
    </location>
    <ligand>
        <name>substrate</name>
    </ligand>
</feature>
<dbReference type="InterPro" id="IPR036434">
    <property type="entry name" value="Beta_cellobiohydrolase_sf"/>
</dbReference>
<sequence length="338" mass="35300">MRYIFVRVRPRRPRRGISTALTVIAGAVAVLLVLSVPLLTTAYVRLLPFTAATAGTTFHVPAESKAADAAASGTADDPATRAASYLAAQPTAVWLTPEAQPIQTVGAEVTALAAEARTQDATLVLVVYGLPDRDCGNQSAGGLDPAAYDDWTLAIGDALRAAETPTVVIVEPDAVALAPECDGMTERFAHIATAVTNLQARTAWLYLDGGHSNWRPASEMARLISQIGVTHMIRGFATNVSNYNADAAEVMYARSLSAHLGGLHAVIDTSRNGAGATGEWCNPGGRQVGQRSGSFGDDIVDANLWIKPPGESDGACNGGPPAGQWWPDAATELTRSVG</sequence>
<feature type="active site" description="Proton donor" evidence="8">
    <location>
        <position position="173"/>
    </location>
</feature>
<feature type="binding site" evidence="9">
    <location>
        <position position="94"/>
    </location>
    <ligand>
        <name>substrate</name>
    </ligand>
</feature>
<evidence type="ECO:0000256" key="1">
    <source>
        <dbReference type="ARBA" id="ARBA00022729"/>
    </source>
</evidence>
<feature type="binding site" evidence="9">
    <location>
        <position position="311"/>
    </location>
    <ligand>
        <name>substrate</name>
    </ligand>
</feature>
<feature type="binding site" evidence="9">
    <location>
        <position position="211"/>
    </location>
    <ligand>
        <name>substrate</name>
    </ligand>
</feature>
<feature type="binding site" evidence="9">
    <location>
        <position position="242"/>
    </location>
    <ligand>
        <name>substrate</name>
    </ligand>
</feature>
<dbReference type="EC" id="3.2.1.-" evidence="11"/>
<organism evidence="13 14">
    <name type="scientific">Microbacterium saccharophilum</name>
    <dbReference type="NCBI Taxonomy" id="1213358"/>
    <lineage>
        <taxon>Bacteria</taxon>
        <taxon>Bacillati</taxon>
        <taxon>Actinomycetota</taxon>
        <taxon>Actinomycetes</taxon>
        <taxon>Micrococcales</taxon>
        <taxon>Microbacteriaceae</taxon>
        <taxon>Microbacterium</taxon>
    </lineage>
</organism>
<dbReference type="GO" id="GO:0004553">
    <property type="term" value="F:hydrolase activity, hydrolyzing O-glycosyl compounds"/>
    <property type="evidence" value="ECO:0007669"/>
    <property type="project" value="InterPro"/>
</dbReference>
<comment type="similarity">
    <text evidence="11">Belongs to the glycosyl hydrolase family 6.</text>
</comment>
<reference evidence="13 14" key="1">
    <citation type="submission" date="2016-10" db="EMBL/GenBank/DDBJ databases">
        <authorList>
            <person name="Varghese N."/>
            <person name="Submissions S."/>
        </authorList>
    </citation>
    <scope>NUCLEOTIDE SEQUENCE [LARGE SCALE GENOMIC DNA]</scope>
    <source>
        <strain evidence="13 14">UNC380MFSha3.1</strain>
    </source>
</reference>
<evidence type="ECO:0000256" key="7">
    <source>
        <dbReference type="ARBA" id="ARBA00023326"/>
    </source>
</evidence>
<evidence type="ECO:0000256" key="4">
    <source>
        <dbReference type="ARBA" id="ARBA00023157"/>
    </source>
</evidence>
<dbReference type="PANTHER" id="PTHR34876:SF4">
    <property type="entry name" value="1,4-BETA-D-GLUCAN CELLOBIOHYDROLASE C-RELATED"/>
    <property type="match status" value="1"/>
</dbReference>
<evidence type="ECO:0000256" key="8">
    <source>
        <dbReference type="PIRSR" id="PIRSR001100-1"/>
    </source>
</evidence>
<keyword evidence="12" id="KW-0472">Membrane</keyword>
<evidence type="ECO:0000256" key="11">
    <source>
        <dbReference type="RuleBase" id="RU361186"/>
    </source>
</evidence>
<dbReference type="InterPro" id="IPR001524">
    <property type="entry name" value="Glyco_hydro_6_CS"/>
</dbReference>
<keyword evidence="12" id="KW-0812">Transmembrane</keyword>
<dbReference type="EMBL" id="FOQZ01000008">
    <property type="protein sequence ID" value="SFI76108.1"/>
    <property type="molecule type" value="Genomic_DNA"/>
</dbReference>
<dbReference type="PRINTS" id="PR00733">
    <property type="entry name" value="GLHYDRLASE6"/>
</dbReference>
<feature type="binding site" evidence="9">
    <location>
        <position position="214"/>
    </location>
    <ligand>
        <name>substrate</name>
    </ligand>
</feature>
<dbReference type="AlphaFoldDB" id="A0A7Z7CZP7"/>